<dbReference type="RefSeq" id="WP_066620553.1">
    <property type="nucleotide sequence ID" value="NZ_JBHSYQ010000016.1"/>
</dbReference>
<sequence>MKTFKYIFSTFLVIWGILIAWAKLFSVGSHFPFLTVLTVIAIIMGISKNKKADIVFFISACLWIILSAETIGFVIFFDEGKYGRMLIGVIPFMISTGLLLTAQIEFKLLNTFTKRFALVPFFLILGIGSYVYKPTIEEVNCWYYLGNEKTYKVLFAEAPERTFEVELSSEELKKEVKNEALQYEGRNGYYCPETKVRVVTNFGKISSAEILSFRNSEIDKKVNFSSPAKIPLEKVNGKLEILKPFILRLWN</sequence>
<protein>
    <submittedName>
        <fullName evidence="2">Uncharacterized protein</fullName>
    </submittedName>
</protein>
<dbReference type="Proteomes" id="UP001596405">
    <property type="component" value="Unassembled WGS sequence"/>
</dbReference>
<keyword evidence="1" id="KW-0812">Transmembrane</keyword>
<keyword evidence="3" id="KW-1185">Reference proteome</keyword>
<feature type="transmembrane region" description="Helical" evidence="1">
    <location>
        <begin position="30"/>
        <end position="47"/>
    </location>
</feature>
<evidence type="ECO:0000313" key="2">
    <source>
        <dbReference type="EMBL" id="MFC6999824.1"/>
    </source>
</evidence>
<feature type="transmembrane region" description="Helical" evidence="1">
    <location>
        <begin position="7"/>
        <end position="24"/>
    </location>
</feature>
<organism evidence="2 3">
    <name type="scientific">Rufibacter roseus</name>
    <dbReference type="NCBI Taxonomy" id="1567108"/>
    <lineage>
        <taxon>Bacteria</taxon>
        <taxon>Pseudomonadati</taxon>
        <taxon>Bacteroidota</taxon>
        <taxon>Cytophagia</taxon>
        <taxon>Cytophagales</taxon>
        <taxon>Hymenobacteraceae</taxon>
        <taxon>Rufibacter</taxon>
    </lineage>
</organism>
<reference evidence="3" key="1">
    <citation type="journal article" date="2019" name="Int. J. Syst. Evol. Microbiol.">
        <title>The Global Catalogue of Microorganisms (GCM) 10K type strain sequencing project: providing services to taxonomists for standard genome sequencing and annotation.</title>
        <authorList>
            <consortium name="The Broad Institute Genomics Platform"/>
            <consortium name="The Broad Institute Genome Sequencing Center for Infectious Disease"/>
            <person name="Wu L."/>
            <person name="Ma J."/>
        </authorList>
    </citation>
    <scope>NUCLEOTIDE SEQUENCE [LARGE SCALE GENOMIC DNA]</scope>
    <source>
        <strain evidence="3">CGMCC 4.7393</strain>
    </source>
</reference>
<feature type="transmembrane region" description="Helical" evidence="1">
    <location>
        <begin position="116"/>
        <end position="132"/>
    </location>
</feature>
<evidence type="ECO:0000256" key="1">
    <source>
        <dbReference type="SAM" id="Phobius"/>
    </source>
</evidence>
<evidence type="ECO:0000313" key="3">
    <source>
        <dbReference type="Proteomes" id="UP001596405"/>
    </source>
</evidence>
<dbReference type="EMBL" id="JBHSYQ010000016">
    <property type="protein sequence ID" value="MFC6999824.1"/>
    <property type="molecule type" value="Genomic_DNA"/>
</dbReference>
<keyword evidence="1" id="KW-0472">Membrane</keyword>
<gene>
    <name evidence="2" type="ORF">ACFQHR_19465</name>
</gene>
<name>A0ABW2DT23_9BACT</name>
<proteinExistence type="predicted"/>
<accession>A0ABW2DT23</accession>
<feature type="transmembrane region" description="Helical" evidence="1">
    <location>
        <begin position="54"/>
        <end position="76"/>
    </location>
</feature>
<keyword evidence="1" id="KW-1133">Transmembrane helix</keyword>
<comment type="caution">
    <text evidence="2">The sequence shown here is derived from an EMBL/GenBank/DDBJ whole genome shotgun (WGS) entry which is preliminary data.</text>
</comment>
<feature type="transmembrane region" description="Helical" evidence="1">
    <location>
        <begin position="82"/>
        <end position="104"/>
    </location>
</feature>